<dbReference type="EMBL" id="CM042891">
    <property type="protein sequence ID" value="KAI4304806.1"/>
    <property type="molecule type" value="Genomic_DNA"/>
</dbReference>
<sequence length="515" mass="58358">MEESGEVHSADDKGPSERTKRRLRTPQQLAGLEEFYNEHKYPTKEMRLQLAEQLGLTEKQISGWFFQRRLKEKKLLRDESNAEGRQDRLIGVNRDDASGLRQDSCGSTKQTDRMFEPREVESRRLYRPNSSPAYLTYDLKGPYAENFAAQEDTSSGSNSASQDRFCAQGVEHYGSGSFVGKNEVFDPIPSNGKRTMHVRYKPSGYLKRKGGVEIPAITAVKRRLGRHYRDDGPVLGIEFNPLPPGAFKPPIDDPDLGSHYAKDPTPTSSHGYGISKLHNMDSGLASYNSKVDYHKSSEVEGNFCEEQCFSHYDGQAPNPLNKRHVASKFGGQFGGRKSSDVQEYHNGDAYAYNSGREGRFMITGHPAEEMRPKYASDCLPPRSVKSSRKRDCHVHEYDPVNNGFEPNGKMMPKHVTHHRNESLHPEDEGPSRKILKKEKRHHDTELSEYLDHDTENMHGMSELPKAATRFRAKLPQQEGTSVSLHLRKYQTTESALGMPSYMEEAEEDEELNSSE</sequence>
<protein>
    <submittedName>
        <fullName evidence="1">Uncharacterized protein</fullName>
    </submittedName>
</protein>
<evidence type="ECO:0000313" key="1">
    <source>
        <dbReference type="EMBL" id="KAI4304806.1"/>
    </source>
</evidence>
<accession>A0ACB9L6A7</accession>
<keyword evidence="2" id="KW-1185">Reference proteome</keyword>
<reference evidence="2" key="1">
    <citation type="journal article" date="2023" name="Front. Plant Sci.">
        <title>Chromosomal-level genome assembly of Melastoma candidum provides insights into trichome evolution.</title>
        <authorList>
            <person name="Zhong Y."/>
            <person name="Wu W."/>
            <person name="Sun C."/>
            <person name="Zou P."/>
            <person name="Liu Y."/>
            <person name="Dai S."/>
            <person name="Zhou R."/>
        </authorList>
    </citation>
    <scope>NUCLEOTIDE SEQUENCE [LARGE SCALE GENOMIC DNA]</scope>
</reference>
<proteinExistence type="predicted"/>
<evidence type="ECO:0000313" key="2">
    <source>
        <dbReference type="Proteomes" id="UP001057402"/>
    </source>
</evidence>
<comment type="caution">
    <text evidence="1">The sequence shown here is derived from an EMBL/GenBank/DDBJ whole genome shotgun (WGS) entry which is preliminary data.</text>
</comment>
<gene>
    <name evidence="1" type="ORF">MLD38_040272</name>
</gene>
<organism evidence="1 2">
    <name type="scientific">Melastoma candidum</name>
    <dbReference type="NCBI Taxonomy" id="119954"/>
    <lineage>
        <taxon>Eukaryota</taxon>
        <taxon>Viridiplantae</taxon>
        <taxon>Streptophyta</taxon>
        <taxon>Embryophyta</taxon>
        <taxon>Tracheophyta</taxon>
        <taxon>Spermatophyta</taxon>
        <taxon>Magnoliopsida</taxon>
        <taxon>eudicotyledons</taxon>
        <taxon>Gunneridae</taxon>
        <taxon>Pentapetalae</taxon>
        <taxon>rosids</taxon>
        <taxon>malvids</taxon>
        <taxon>Myrtales</taxon>
        <taxon>Melastomataceae</taxon>
        <taxon>Melastomatoideae</taxon>
        <taxon>Melastomateae</taxon>
        <taxon>Melastoma</taxon>
    </lineage>
</organism>
<name>A0ACB9L6A7_9MYRT</name>
<dbReference type="Proteomes" id="UP001057402">
    <property type="component" value="Chromosome 12"/>
</dbReference>